<keyword evidence="2" id="KW-0046">Antibiotic resistance</keyword>
<dbReference type="AlphaFoldDB" id="A0A7Y4GPI1"/>
<evidence type="ECO:0000256" key="1">
    <source>
        <dbReference type="ARBA" id="ARBA00004924"/>
    </source>
</evidence>
<dbReference type="PANTHER" id="PTHR31438">
    <property type="entry name" value="LYSINE N-ACYLTRANSFERASE C17G9.06C-RELATED"/>
    <property type="match status" value="1"/>
</dbReference>
<evidence type="ECO:0000256" key="2">
    <source>
        <dbReference type="ARBA" id="ARBA00023251"/>
    </source>
</evidence>
<dbReference type="InterPro" id="IPR000182">
    <property type="entry name" value="GNAT_dom"/>
</dbReference>
<accession>A0A7Y4GPI1</accession>
<dbReference type="InterPro" id="IPR019432">
    <property type="entry name" value="Acyltransferase_MbtK/IucB-like"/>
</dbReference>
<feature type="domain" description="N-acetyltransferase" evidence="3">
    <location>
        <begin position="7"/>
        <end position="163"/>
    </location>
</feature>
<dbReference type="SUPFAM" id="SSF55729">
    <property type="entry name" value="Acyl-CoA N-acyltransferases (Nat)"/>
    <property type="match status" value="1"/>
</dbReference>
<name>A0A7Y4GPI1_9BRAD</name>
<dbReference type="GO" id="GO:0016410">
    <property type="term" value="F:N-acyltransferase activity"/>
    <property type="evidence" value="ECO:0007669"/>
    <property type="project" value="TreeGrafter"/>
</dbReference>
<keyword evidence="5" id="KW-1185">Reference proteome</keyword>
<organism evidence="4 5">
    <name type="scientific">Bradyrhizobium australiense</name>
    <dbReference type="NCBI Taxonomy" id="2721161"/>
    <lineage>
        <taxon>Bacteria</taxon>
        <taxon>Pseudomonadati</taxon>
        <taxon>Pseudomonadota</taxon>
        <taxon>Alphaproteobacteria</taxon>
        <taxon>Hyphomicrobiales</taxon>
        <taxon>Nitrobacteraceae</taxon>
        <taxon>Bradyrhizobium</taxon>
    </lineage>
</organism>
<evidence type="ECO:0000313" key="4">
    <source>
        <dbReference type="EMBL" id="NOJ39486.1"/>
    </source>
</evidence>
<sequence length="163" mass="18013">MAPEPEYVFRPMTVADLPLIRQWLARSHVREWWGEPSEQYELVSGDIDESAMDQFIVSAGGNDFGYLQCYDLTAWNSGFGEHPPGTRGIDLFIGESGMIGRGHGSALIRTFVEDRLRRGAPRIVTDPDPANTRAVRAYAKAGFEKAGMVDTPDGPALLMIRNA</sequence>
<keyword evidence="4" id="KW-0808">Transferase</keyword>
<dbReference type="SMART" id="SM01006">
    <property type="entry name" value="AlcB"/>
    <property type="match status" value="1"/>
</dbReference>
<reference evidence="4 5" key="1">
    <citation type="submission" date="2020-03" db="EMBL/GenBank/DDBJ databases">
        <title>Bradyrhizobium diversity isolated from nodules of Indigofera sp.</title>
        <authorList>
            <person name="Klepa M."/>
            <person name="Helene L."/>
            <person name="Hungria M."/>
        </authorList>
    </citation>
    <scope>NUCLEOTIDE SEQUENCE [LARGE SCALE GENOMIC DNA]</scope>
    <source>
        <strain evidence="4 5">WSM 1791</strain>
    </source>
</reference>
<dbReference type="RefSeq" id="WP_171578774.1">
    <property type="nucleotide sequence ID" value="NZ_JAAVLX010000003.1"/>
</dbReference>
<dbReference type="InterPro" id="IPR016181">
    <property type="entry name" value="Acyl_CoA_acyltransferase"/>
</dbReference>
<dbReference type="PROSITE" id="PS51186">
    <property type="entry name" value="GNAT"/>
    <property type="match status" value="1"/>
</dbReference>
<protein>
    <submittedName>
        <fullName evidence="4">Acetyltransferase</fullName>
    </submittedName>
</protein>
<dbReference type="GO" id="GO:0019290">
    <property type="term" value="P:siderophore biosynthetic process"/>
    <property type="evidence" value="ECO:0007669"/>
    <property type="project" value="InterPro"/>
</dbReference>
<gene>
    <name evidence="4" type="ORF">HCN58_07705</name>
</gene>
<dbReference type="EMBL" id="JAAVLX010000003">
    <property type="protein sequence ID" value="NOJ39486.1"/>
    <property type="molecule type" value="Genomic_DNA"/>
</dbReference>
<evidence type="ECO:0000313" key="5">
    <source>
        <dbReference type="Proteomes" id="UP000544122"/>
    </source>
</evidence>
<dbReference type="GO" id="GO:0046677">
    <property type="term" value="P:response to antibiotic"/>
    <property type="evidence" value="ECO:0007669"/>
    <property type="project" value="UniProtKB-KW"/>
</dbReference>
<proteinExistence type="predicted"/>
<comment type="pathway">
    <text evidence="1">Siderophore biosynthesis.</text>
</comment>
<dbReference type="Gene3D" id="3.40.630.30">
    <property type="match status" value="1"/>
</dbReference>
<evidence type="ECO:0000259" key="3">
    <source>
        <dbReference type="PROSITE" id="PS51186"/>
    </source>
</evidence>
<comment type="caution">
    <text evidence="4">The sequence shown here is derived from an EMBL/GenBank/DDBJ whole genome shotgun (WGS) entry which is preliminary data.</text>
</comment>
<dbReference type="Proteomes" id="UP000544122">
    <property type="component" value="Unassembled WGS sequence"/>
</dbReference>
<dbReference type="PANTHER" id="PTHR31438:SF1">
    <property type="entry name" value="LYSINE N-ACYLTRANSFERASE C17G9.06C-RELATED"/>
    <property type="match status" value="1"/>
</dbReference>
<dbReference type="Pfam" id="PF13523">
    <property type="entry name" value="Acetyltransf_8"/>
    <property type="match status" value="1"/>
</dbReference>